<dbReference type="SUPFAM" id="SSF46946">
    <property type="entry name" value="S13-like H2TH domain"/>
    <property type="match status" value="1"/>
</dbReference>
<dbReference type="CDD" id="cd08974">
    <property type="entry name" value="BaFpgNei_N_2"/>
    <property type="match status" value="1"/>
</dbReference>
<sequence length="246" mass="28189">MPEGPSIVILREQAAAFAGRTIRRASGNAKIDLQRLPGRRVLALRSFGKQFLVELSGELNVRVHLLMFGSYRIDEARDIAPRLGLGFDEGELNFYNCSVRLLEGRLDELYDWRGDVMSEQWDPKLARAKLRAMPHTLACDALLDQSVFAGVGNIIKNEVLFRIRVHPLSTIGALSPYKLAQLVEQARVYAFEFLAWKKAFVLARHWLVHNRGRCPRHDIPLQRGYLGKTHRRSFFCPRCQKLYTDD</sequence>
<evidence type="ECO:0000256" key="2">
    <source>
        <dbReference type="ARBA" id="ARBA00009409"/>
    </source>
</evidence>
<dbReference type="InterPro" id="IPR012319">
    <property type="entry name" value="FPG_cat"/>
</dbReference>
<keyword evidence="7" id="KW-0456">Lyase</keyword>
<evidence type="ECO:0000256" key="9">
    <source>
        <dbReference type="ARBA" id="ARBA00023295"/>
    </source>
</evidence>
<evidence type="ECO:0000256" key="4">
    <source>
        <dbReference type="ARBA" id="ARBA00022801"/>
    </source>
</evidence>
<dbReference type="Pfam" id="PF06831">
    <property type="entry name" value="H2TH"/>
    <property type="match status" value="1"/>
</dbReference>
<protein>
    <submittedName>
        <fullName evidence="11">DNA-formamidopyrimidine glycosylase family protein</fullName>
    </submittedName>
</protein>
<evidence type="ECO:0000256" key="6">
    <source>
        <dbReference type="ARBA" id="ARBA00023204"/>
    </source>
</evidence>
<comment type="catalytic activity">
    <reaction evidence="1">
        <text>Hydrolysis of DNA containing ring-opened 7-methylguanine residues, releasing 2,6-diamino-4-hydroxy-5-(N-methyl)formamidopyrimidine.</text>
        <dbReference type="EC" id="3.2.2.23"/>
    </reaction>
</comment>
<evidence type="ECO:0000313" key="11">
    <source>
        <dbReference type="EMBL" id="XBS89422.1"/>
    </source>
</evidence>
<keyword evidence="4" id="KW-0378">Hydrolase</keyword>
<dbReference type="PANTHER" id="PTHR22993">
    <property type="entry name" value="FORMAMIDOPYRIMIDINE-DNA GLYCOSYLASE"/>
    <property type="match status" value="1"/>
</dbReference>
<dbReference type="GO" id="GO:0003684">
    <property type="term" value="F:damaged DNA binding"/>
    <property type="evidence" value="ECO:0007669"/>
    <property type="project" value="InterPro"/>
</dbReference>
<dbReference type="GO" id="GO:0008270">
    <property type="term" value="F:zinc ion binding"/>
    <property type="evidence" value="ECO:0007669"/>
    <property type="project" value="InterPro"/>
</dbReference>
<evidence type="ECO:0000256" key="3">
    <source>
        <dbReference type="ARBA" id="ARBA00022763"/>
    </source>
</evidence>
<comment type="similarity">
    <text evidence="2">Belongs to the FPG family.</text>
</comment>
<dbReference type="InterPro" id="IPR015886">
    <property type="entry name" value="H2TH_FPG"/>
</dbReference>
<dbReference type="GO" id="GO:0016829">
    <property type="term" value="F:lyase activity"/>
    <property type="evidence" value="ECO:0007669"/>
    <property type="project" value="UniProtKB-KW"/>
</dbReference>
<evidence type="ECO:0000256" key="8">
    <source>
        <dbReference type="ARBA" id="ARBA00023268"/>
    </source>
</evidence>
<dbReference type="GO" id="GO:0006284">
    <property type="term" value="P:base-excision repair"/>
    <property type="evidence" value="ECO:0007669"/>
    <property type="project" value="InterPro"/>
</dbReference>
<reference evidence="11" key="1">
    <citation type="submission" date="2024-06" db="EMBL/GenBank/DDBJ databases">
        <authorList>
            <person name="Sun Y."/>
        </authorList>
    </citation>
    <scope>NUCLEOTIDE SEQUENCE</scope>
    <source>
        <strain evidence="11">IGA1.0</strain>
    </source>
</reference>
<dbReference type="Gene3D" id="1.10.8.50">
    <property type="match status" value="1"/>
</dbReference>
<evidence type="ECO:0000256" key="5">
    <source>
        <dbReference type="ARBA" id="ARBA00023125"/>
    </source>
</evidence>
<feature type="domain" description="Formamidopyrimidine-DNA glycosylase catalytic" evidence="10">
    <location>
        <begin position="2"/>
        <end position="102"/>
    </location>
</feature>
<keyword evidence="8" id="KW-0511">Multifunctional enzyme</keyword>
<dbReference type="PANTHER" id="PTHR22993:SF9">
    <property type="entry name" value="FORMAMIDOPYRIMIDINE-DNA GLYCOSYLASE"/>
    <property type="match status" value="1"/>
</dbReference>
<accession>A0AAU7QIB3</accession>
<dbReference type="SUPFAM" id="SSF81624">
    <property type="entry name" value="N-terminal domain of MutM-like DNA repair proteins"/>
    <property type="match status" value="1"/>
</dbReference>
<dbReference type="InterPro" id="IPR010979">
    <property type="entry name" value="Ribosomal_uS13-like_H2TH"/>
</dbReference>
<dbReference type="SMART" id="SM01232">
    <property type="entry name" value="H2TH"/>
    <property type="match status" value="1"/>
</dbReference>
<evidence type="ECO:0000256" key="1">
    <source>
        <dbReference type="ARBA" id="ARBA00001668"/>
    </source>
</evidence>
<gene>
    <name evidence="11" type="ORF">ABNK63_13620</name>
</gene>
<dbReference type="GO" id="GO:0003906">
    <property type="term" value="F:DNA-(apurinic or apyrimidinic site) endonuclease activity"/>
    <property type="evidence" value="ECO:0007669"/>
    <property type="project" value="InterPro"/>
</dbReference>
<dbReference type="RefSeq" id="WP_350015932.1">
    <property type="nucleotide sequence ID" value="NZ_CP157948.1"/>
</dbReference>
<proteinExistence type="inferred from homology"/>
<dbReference type="AlphaFoldDB" id="A0AAU7QIB3"/>
<dbReference type="PROSITE" id="PS51068">
    <property type="entry name" value="FPG_CAT"/>
    <property type="match status" value="1"/>
</dbReference>
<organism evidence="11">
    <name type="scientific">Rhodanobacter sp. IGA1.0</name>
    <dbReference type="NCBI Taxonomy" id="3158582"/>
    <lineage>
        <taxon>Bacteria</taxon>
        <taxon>Pseudomonadati</taxon>
        <taxon>Pseudomonadota</taxon>
        <taxon>Gammaproteobacteria</taxon>
        <taxon>Lysobacterales</taxon>
        <taxon>Rhodanobacteraceae</taxon>
        <taxon>Rhodanobacter</taxon>
    </lineage>
</organism>
<evidence type="ECO:0000256" key="7">
    <source>
        <dbReference type="ARBA" id="ARBA00023239"/>
    </source>
</evidence>
<keyword evidence="6" id="KW-0234">DNA repair</keyword>
<dbReference type="EMBL" id="CP157948">
    <property type="protein sequence ID" value="XBS89422.1"/>
    <property type="molecule type" value="Genomic_DNA"/>
</dbReference>
<name>A0AAU7QIB3_9GAMM</name>
<dbReference type="GO" id="GO:0008534">
    <property type="term" value="F:oxidized purine nucleobase lesion DNA N-glycosylase activity"/>
    <property type="evidence" value="ECO:0007669"/>
    <property type="project" value="UniProtKB-EC"/>
</dbReference>
<evidence type="ECO:0000259" key="10">
    <source>
        <dbReference type="PROSITE" id="PS51068"/>
    </source>
</evidence>
<dbReference type="InterPro" id="IPR035937">
    <property type="entry name" value="FPG_N"/>
</dbReference>
<dbReference type="Pfam" id="PF01149">
    <property type="entry name" value="Fapy_DNA_glyco"/>
    <property type="match status" value="1"/>
</dbReference>
<keyword evidence="3" id="KW-0227">DNA damage</keyword>
<dbReference type="SMART" id="SM00898">
    <property type="entry name" value="Fapy_DNA_glyco"/>
    <property type="match status" value="1"/>
</dbReference>
<keyword evidence="9" id="KW-0326">Glycosidase</keyword>
<keyword evidence="5" id="KW-0238">DNA-binding</keyword>
<dbReference type="Gene3D" id="3.20.190.10">
    <property type="entry name" value="MutM-like, N-terminal"/>
    <property type="match status" value="1"/>
</dbReference>